<accession>F4PH51</accession>
<keyword evidence="2" id="KW-1133">Transmembrane helix</keyword>
<keyword evidence="2" id="KW-0472">Membrane</keyword>
<evidence type="ECO:0000313" key="4">
    <source>
        <dbReference type="Proteomes" id="UP000007797"/>
    </source>
</evidence>
<feature type="region of interest" description="Disordered" evidence="1">
    <location>
        <begin position="193"/>
        <end position="215"/>
    </location>
</feature>
<dbReference type="GeneID" id="14877491"/>
<feature type="compositionally biased region" description="Polar residues" evidence="1">
    <location>
        <begin position="426"/>
        <end position="457"/>
    </location>
</feature>
<name>F4PH51_CACFS</name>
<dbReference type="KEGG" id="dfa:DFA_03281"/>
<gene>
    <name evidence="3" type="ORF">DFA_03281</name>
</gene>
<dbReference type="RefSeq" id="XP_004362886.1">
    <property type="nucleotide sequence ID" value="XM_004362829.1"/>
</dbReference>
<dbReference type="Proteomes" id="UP000007797">
    <property type="component" value="Unassembled WGS sequence"/>
</dbReference>
<reference evidence="4" key="1">
    <citation type="journal article" date="2011" name="Genome Res.">
        <title>Phylogeny-wide analysis of social amoeba genomes highlights ancient origins for complex intercellular communication.</title>
        <authorList>
            <person name="Heidel A.J."/>
            <person name="Lawal H.M."/>
            <person name="Felder M."/>
            <person name="Schilde C."/>
            <person name="Helps N.R."/>
            <person name="Tunggal B."/>
            <person name="Rivero F."/>
            <person name="John U."/>
            <person name="Schleicher M."/>
            <person name="Eichinger L."/>
            <person name="Platzer M."/>
            <person name="Noegel A.A."/>
            <person name="Schaap P."/>
            <person name="Gloeckner G."/>
        </authorList>
    </citation>
    <scope>NUCLEOTIDE SEQUENCE [LARGE SCALE GENOMIC DNA]</scope>
    <source>
        <strain evidence="4">SH3</strain>
    </source>
</reference>
<feature type="transmembrane region" description="Helical" evidence="2">
    <location>
        <begin position="362"/>
        <end position="382"/>
    </location>
</feature>
<evidence type="ECO:0000256" key="1">
    <source>
        <dbReference type="SAM" id="MobiDB-lite"/>
    </source>
</evidence>
<feature type="compositionally biased region" description="Low complexity" evidence="1">
    <location>
        <begin position="204"/>
        <end position="215"/>
    </location>
</feature>
<feature type="region of interest" description="Disordered" evidence="1">
    <location>
        <begin position="426"/>
        <end position="464"/>
    </location>
</feature>
<feature type="transmembrane region" description="Helical" evidence="2">
    <location>
        <begin position="246"/>
        <end position="265"/>
    </location>
</feature>
<keyword evidence="4" id="KW-1185">Reference proteome</keyword>
<feature type="transmembrane region" description="Helical" evidence="2">
    <location>
        <begin position="394"/>
        <end position="415"/>
    </location>
</feature>
<evidence type="ECO:0000256" key="2">
    <source>
        <dbReference type="SAM" id="Phobius"/>
    </source>
</evidence>
<feature type="transmembrane region" description="Helical" evidence="2">
    <location>
        <begin position="6"/>
        <end position="27"/>
    </location>
</feature>
<protein>
    <submittedName>
        <fullName evidence="3">Uncharacterized protein</fullName>
    </submittedName>
</protein>
<evidence type="ECO:0000313" key="3">
    <source>
        <dbReference type="EMBL" id="EGG25035.1"/>
    </source>
</evidence>
<feature type="compositionally biased region" description="Polar residues" evidence="1">
    <location>
        <begin position="193"/>
        <end position="203"/>
    </location>
</feature>
<sequence>MKLLSVVGVTIFQVAYLCELIFNLHLLSKFHKIVHNHSTSKFSVRMSILFLYLTNMVMISVALTSFFMEWETLQPFYKVGFGIIILLCFGVHSICLYIEYLTLERLLSLESKASFRRQQLQSLVMVVVFGMFSILNIGTIFWNPKSNHQFVGRLFLNQGSLWILGSIPPVARFIIKKKYTLLLQKVQNNPQTSNTDISMQVTKTPSSSSQPTISESTEERNVVLMIRNLLLIFKVQNTLIMKLLNGVGVTIFLVAYLCELIFNLQRLSKFHKIIHNHSSSKCSVRMSILFLHVTNLVMISVGVTSIFMEWETLQPFYKVGFGIIILLCFGVHSICLYIEYLTLERLLSVESKASFRRQQLQSLVMVVVLGLFSFLSIEAIFWTPKSNHQFVGRLFLNQGSLWILGSIPPVARFIIKKKYKLLPQVENNTPQTSNTDISMQLSKTPSTSSQPTLSESTDNNDHSV</sequence>
<proteinExistence type="predicted"/>
<organism evidence="3 4">
    <name type="scientific">Cavenderia fasciculata</name>
    <name type="common">Slime mold</name>
    <name type="synonym">Dictyostelium fasciculatum</name>
    <dbReference type="NCBI Taxonomy" id="261658"/>
    <lineage>
        <taxon>Eukaryota</taxon>
        <taxon>Amoebozoa</taxon>
        <taxon>Evosea</taxon>
        <taxon>Eumycetozoa</taxon>
        <taxon>Dictyostelia</taxon>
        <taxon>Acytosteliales</taxon>
        <taxon>Cavenderiaceae</taxon>
        <taxon>Cavenderia</taxon>
    </lineage>
</organism>
<dbReference type="AlphaFoldDB" id="F4PH51"/>
<dbReference type="EMBL" id="GL883006">
    <property type="protein sequence ID" value="EGG25035.1"/>
    <property type="molecule type" value="Genomic_DNA"/>
</dbReference>
<feature type="transmembrane region" description="Helical" evidence="2">
    <location>
        <begin position="286"/>
        <end position="307"/>
    </location>
</feature>
<feature type="transmembrane region" description="Helical" evidence="2">
    <location>
        <begin position="48"/>
        <end position="67"/>
    </location>
</feature>
<feature type="transmembrane region" description="Helical" evidence="2">
    <location>
        <begin position="319"/>
        <end position="341"/>
    </location>
</feature>
<feature type="transmembrane region" description="Helical" evidence="2">
    <location>
        <begin position="122"/>
        <end position="142"/>
    </location>
</feature>
<feature type="transmembrane region" description="Helical" evidence="2">
    <location>
        <begin position="79"/>
        <end position="101"/>
    </location>
</feature>
<keyword evidence="2" id="KW-0812">Transmembrane</keyword>